<name>A0ABQ9YQA3_9CRUS</name>
<evidence type="ECO:0000313" key="2">
    <source>
        <dbReference type="Proteomes" id="UP001234178"/>
    </source>
</evidence>
<sequence>MSYTTKEEEEPEEFGAIPQCTHVSVVGVPGGQILRLISTFFFFEIFLKCCFEVGTDEFRKPIWQYGASTTTRQNEQFFVCDLFWNQLTVWPFACCQIQRFSLTDAPKREKF</sequence>
<proteinExistence type="predicted"/>
<evidence type="ECO:0000313" key="1">
    <source>
        <dbReference type="EMBL" id="KAK4002803.1"/>
    </source>
</evidence>
<protein>
    <submittedName>
        <fullName evidence="1">Uncharacterized protein</fullName>
    </submittedName>
</protein>
<dbReference type="Proteomes" id="UP001234178">
    <property type="component" value="Unassembled WGS sequence"/>
</dbReference>
<gene>
    <name evidence="1" type="ORF">OUZ56_004605</name>
</gene>
<accession>A0ABQ9YQA3</accession>
<dbReference type="EMBL" id="JAOYFB010000001">
    <property type="protein sequence ID" value="KAK4002803.1"/>
    <property type="molecule type" value="Genomic_DNA"/>
</dbReference>
<comment type="caution">
    <text evidence="1">The sequence shown here is derived from an EMBL/GenBank/DDBJ whole genome shotgun (WGS) entry which is preliminary data.</text>
</comment>
<reference evidence="1 2" key="1">
    <citation type="journal article" date="2023" name="Nucleic Acids Res.">
        <title>The hologenome of Daphnia magna reveals possible DNA methylation and microbiome-mediated evolution of the host genome.</title>
        <authorList>
            <person name="Chaturvedi A."/>
            <person name="Li X."/>
            <person name="Dhandapani V."/>
            <person name="Marshall H."/>
            <person name="Kissane S."/>
            <person name="Cuenca-Cambronero M."/>
            <person name="Asole G."/>
            <person name="Calvet F."/>
            <person name="Ruiz-Romero M."/>
            <person name="Marangio P."/>
            <person name="Guigo R."/>
            <person name="Rago D."/>
            <person name="Mirbahai L."/>
            <person name="Eastwood N."/>
            <person name="Colbourne J.K."/>
            <person name="Zhou J."/>
            <person name="Mallon E."/>
            <person name="Orsini L."/>
        </authorList>
    </citation>
    <scope>NUCLEOTIDE SEQUENCE [LARGE SCALE GENOMIC DNA]</scope>
    <source>
        <strain evidence="1">LRV0_1</strain>
    </source>
</reference>
<organism evidence="1 2">
    <name type="scientific">Daphnia magna</name>
    <dbReference type="NCBI Taxonomy" id="35525"/>
    <lineage>
        <taxon>Eukaryota</taxon>
        <taxon>Metazoa</taxon>
        <taxon>Ecdysozoa</taxon>
        <taxon>Arthropoda</taxon>
        <taxon>Crustacea</taxon>
        <taxon>Branchiopoda</taxon>
        <taxon>Diplostraca</taxon>
        <taxon>Cladocera</taxon>
        <taxon>Anomopoda</taxon>
        <taxon>Daphniidae</taxon>
        <taxon>Daphnia</taxon>
    </lineage>
</organism>
<keyword evidence="2" id="KW-1185">Reference proteome</keyword>